<dbReference type="Gene3D" id="3.40.50.300">
    <property type="entry name" value="P-loop containing nucleotide triphosphate hydrolases"/>
    <property type="match status" value="4"/>
</dbReference>
<dbReference type="RefSeq" id="WP_113806425.1">
    <property type="nucleotide sequence ID" value="NZ_QOCW01000012.1"/>
</dbReference>
<keyword evidence="3 13" id="KW-0227">DNA damage</keyword>
<dbReference type="Gene3D" id="1.10.274.50">
    <property type="match status" value="1"/>
</dbReference>
<keyword evidence="6 13" id="KW-0269">Exonuclease</keyword>
<evidence type="ECO:0000256" key="6">
    <source>
        <dbReference type="ARBA" id="ARBA00022839"/>
    </source>
</evidence>
<dbReference type="SUPFAM" id="SSF52980">
    <property type="entry name" value="Restriction endonuclease-like"/>
    <property type="match status" value="1"/>
</dbReference>
<evidence type="ECO:0000256" key="1">
    <source>
        <dbReference type="ARBA" id="ARBA00022722"/>
    </source>
</evidence>
<dbReference type="GO" id="GO:0000724">
    <property type="term" value="P:double-strand break repair via homologous recombination"/>
    <property type="evidence" value="ECO:0007669"/>
    <property type="project" value="UniProtKB-UniRule"/>
</dbReference>
<dbReference type="PROSITE" id="PS51217">
    <property type="entry name" value="UVRD_HELICASE_CTER"/>
    <property type="match status" value="1"/>
</dbReference>
<dbReference type="InterPro" id="IPR014016">
    <property type="entry name" value="UvrD-like_ATP-bd"/>
</dbReference>
<evidence type="ECO:0000256" key="12">
    <source>
        <dbReference type="ARBA" id="ARBA00048988"/>
    </source>
</evidence>
<name>A0A366XUH4_9BACI</name>
<dbReference type="Pfam" id="PF12705">
    <property type="entry name" value="PDDEXK_1"/>
    <property type="match status" value="1"/>
</dbReference>
<dbReference type="AlphaFoldDB" id="A0A366XUH4"/>
<evidence type="ECO:0000256" key="13">
    <source>
        <dbReference type="HAMAP-Rule" id="MF_01451"/>
    </source>
</evidence>
<proteinExistence type="inferred from homology"/>
<comment type="caution">
    <text evidence="17">The sequence shown here is derived from an EMBL/GenBank/DDBJ whole genome shotgun (WGS) entry which is preliminary data.</text>
</comment>
<dbReference type="InterPro" id="IPR027417">
    <property type="entry name" value="P-loop_NTPase"/>
</dbReference>
<dbReference type="Proteomes" id="UP000253314">
    <property type="component" value="Unassembled WGS sequence"/>
</dbReference>
<reference evidence="17 18" key="1">
    <citation type="submission" date="2018-07" db="EMBL/GenBank/DDBJ databases">
        <title>Lottiidibacillus patelloidae gen. nov., sp. nov., isolated from the intestinal tract of a marine limpet and the reclassification of B. taeanensis BH030017T, B. algicola KMM 3737T and B. hwajinpoensis SW-72T as genus Lottiidibacillus.</title>
        <authorList>
            <person name="Liu R."/>
            <person name="Huang Z."/>
        </authorList>
    </citation>
    <scope>NUCLEOTIDE SEQUENCE [LARGE SCALE GENOMIC DNA]</scope>
    <source>
        <strain evidence="17 18">BH030017</strain>
    </source>
</reference>
<dbReference type="EC" id="3.1.-.-" evidence="13"/>
<keyword evidence="5 13" id="KW-0347">Helicase</keyword>
<dbReference type="GO" id="GO:0005829">
    <property type="term" value="C:cytosol"/>
    <property type="evidence" value="ECO:0007669"/>
    <property type="project" value="TreeGrafter"/>
</dbReference>
<keyword evidence="8 13" id="KW-0238">DNA-binding</keyword>
<keyword evidence="9 13" id="KW-0234">DNA repair</keyword>
<keyword evidence="10 13" id="KW-0413">Isomerase</keyword>
<evidence type="ECO:0000256" key="4">
    <source>
        <dbReference type="ARBA" id="ARBA00022801"/>
    </source>
</evidence>
<sequence>MMSEIIEKPANAVWTDDQWKAIAARGQNTLVAAAAGSGKTAVLVERIIERIKTKDDPVDVDRLLIVTFTNAAAAEMRQRIGEAIEAALEENPSSLHLRRQLSLLNKASISTLHSFCLEVLRQNYYKINLDPGFRIADQTEAELLRDEILEEMFEEHYSAENPEKFYEVVDRYSSDRSDQDLQILIEKIYDFSRSHPWPSHWLLEMVARYEITEGQKIDDIEWVKEIISDIFIQLNGIKEMLRKAAAIAESPEGPRPYLENLQREAHQVDSLLQGERTWEALYNGFQHLSFDRLKPCRGCDKVLQEEVKSLRASAKEAMESIQEDFFERHPNHYLDELRHTASVIRTLSALVNEFAKKYEEAKLEKGLVDFSDLEHYCLAILRDEASIPENVIPSETARSYQQQFAEVLVDEYQDTNQVQESIIQLVSKADEKNGNRFMVGDVKQSIYRFRLAEPALFLKKYKAYSKDGKGKGLRIDLSKNFRSRKEVLHATNFIFKQIMNEKVGELNYDDDAELRLGAEYPKSENVKAELLLINRSKDEKESNQGASVELDDSDFETVQLEARCIAEKIKELVGKENGTPAEVFDKKLQAMRPVQYRDIVILLRATSSWAPSLLEELKIQGIPAYAELSTGYFEATEVSIMMALLKVIDNPYQDIPLASVLRSPIIGCTEEEMAQIRLSDKQGYYFDAMKAYLNEENNTELNKKIVNFYDRLDSWRTKARQGALSDLIWHLYQETNYYDFVAGLPGGKQRQANLRALYDRARQYEETSFRGLFRFLRFIERMQDRGNDLGAARALTEQEDVVRVMTIHKSKGLEFPIVFTAGLSKQFNMQDLNRSYLLHKELGFGTKFIDPTNRLSYPTLLQLSIKQRMKLEMLAEEMRILYVALTRAKEKLYLVGTVKDLEKDVQKWGQHIHEKEWLLPDFERTKSRSYLDWIGPALIRHRDSQILRDYLSVSHLPAAEVYQDRSEWKISVIDAANFLTLSEHETDLMEETIEKIKNGKMVAVTSEEKETVYRSLQWKYEYEETSKIKSKQSVTEIKRQRESADEYSDTLLIRPFKKQISERPKFLQKERLTAAEKGSAMHMVMQHLSFDHAQSELEIKELLAKMVNKEILTSEQAETIEIKKIQAFFHSKLGKKMLNAEALHREIPFSLAVPANTITNNRSLKSNEKVLVQGVIDLIIEDHEGLTLIDYKTDTITGRVEGEIEEVKSILLNRYKIQLELYQNAVEQIWKKPLYNKYLYFFDGDIVVEV</sequence>
<keyword evidence="1 13" id="KW-0540">Nuclease</keyword>
<accession>A0A366XUH4</accession>
<comment type="function">
    <text evidence="13">The heterodimer acts as both an ATP-dependent DNA helicase and an ATP-dependent, dual-direction single-stranded exonuclease. Recognizes the chi site generating a DNA molecule suitable for the initiation of homologous recombination. The AddA nuclease domain is required for chi fragment generation; this subunit has the helicase and 3' -&gt; 5' nuclease activities.</text>
</comment>
<keyword evidence="18" id="KW-1185">Reference proteome</keyword>
<dbReference type="InterPro" id="IPR011604">
    <property type="entry name" value="PDDEXK-like_dom_sf"/>
</dbReference>
<dbReference type="GO" id="GO:0005524">
    <property type="term" value="F:ATP binding"/>
    <property type="evidence" value="ECO:0007669"/>
    <property type="project" value="UniProtKB-UniRule"/>
</dbReference>
<comment type="catalytic activity">
    <reaction evidence="12 13">
        <text>ATP + H2O = ADP + phosphate + H(+)</text>
        <dbReference type="Rhea" id="RHEA:13065"/>
        <dbReference type="ChEBI" id="CHEBI:15377"/>
        <dbReference type="ChEBI" id="CHEBI:15378"/>
        <dbReference type="ChEBI" id="CHEBI:30616"/>
        <dbReference type="ChEBI" id="CHEBI:43474"/>
        <dbReference type="ChEBI" id="CHEBI:456216"/>
        <dbReference type="EC" id="5.6.2.4"/>
    </reaction>
</comment>
<evidence type="ECO:0000313" key="18">
    <source>
        <dbReference type="Proteomes" id="UP000253314"/>
    </source>
</evidence>
<comment type="catalytic activity">
    <reaction evidence="11 13">
        <text>Couples ATP hydrolysis with the unwinding of duplex DNA by translocating in the 3'-5' direction.</text>
        <dbReference type="EC" id="5.6.2.4"/>
    </reaction>
</comment>
<dbReference type="PANTHER" id="PTHR11070">
    <property type="entry name" value="UVRD / RECB / PCRA DNA HELICASE FAMILY MEMBER"/>
    <property type="match status" value="1"/>
</dbReference>
<feature type="domain" description="UvrD-like helicase C-terminal" evidence="16">
    <location>
        <begin position="523"/>
        <end position="812"/>
    </location>
</feature>
<dbReference type="HAMAP" id="MF_01451">
    <property type="entry name" value="AddA"/>
    <property type="match status" value="1"/>
</dbReference>
<evidence type="ECO:0000256" key="3">
    <source>
        <dbReference type="ARBA" id="ARBA00022763"/>
    </source>
</evidence>
<dbReference type="InterPro" id="IPR000212">
    <property type="entry name" value="DNA_helicase_UvrD/REP"/>
</dbReference>
<comment type="subunit">
    <text evidence="13">Heterodimer of AddA and AddB/RexB.</text>
</comment>
<feature type="domain" description="UvrD-like helicase ATP-binding" evidence="15">
    <location>
        <begin position="12"/>
        <end position="484"/>
    </location>
</feature>
<keyword evidence="2 13" id="KW-0547">Nucleotide-binding</keyword>
<feature type="binding site" evidence="14">
    <location>
        <begin position="33"/>
        <end position="40"/>
    </location>
    <ligand>
        <name>ATP</name>
        <dbReference type="ChEBI" id="CHEBI:30616"/>
    </ligand>
</feature>
<dbReference type="Pfam" id="PF00580">
    <property type="entry name" value="UvrD-helicase"/>
    <property type="match status" value="1"/>
</dbReference>
<dbReference type="InterPro" id="IPR014152">
    <property type="entry name" value="AddA"/>
</dbReference>
<evidence type="ECO:0000256" key="8">
    <source>
        <dbReference type="ARBA" id="ARBA00023125"/>
    </source>
</evidence>
<evidence type="ECO:0000259" key="16">
    <source>
        <dbReference type="PROSITE" id="PS51217"/>
    </source>
</evidence>
<evidence type="ECO:0000256" key="14">
    <source>
        <dbReference type="PROSITE-ProRule" id="PRU00560"/>
    </source>
</evidence>
<dbReference type="InterPro" id="IPR038726">
    <property type="entry name" value="PDDEXK_AddAB-type"/>
</dbReference>
<evidence type="ECO:0000313" key="17">
    <source>
        <dbReference type="EMBL" id="RBW69218.1"/>
    </source>
</evidence>
<dbReference type="FunFam" id="3.40.50.300:FF:001196">
    <property type="entry name" value="ATP-dependent helicase/nuclease subunit A"/>
    <property type="match status" value="1"/>
</dbReference>
<dbReference type="PROSITE" id="PS51198">
    <property type="entry name" value="UVRD_HELICASE_ATP_BIND"/>
    <property type="match status" value="1"/>
</dbReference>
<comment type="cofactor">
    <cofactor evidence="13">
        <name>Mg(2+)</name>
        <dbReference type="ChEBI" id="CHEBI:18420"/>
    </cofactor>
</comment>
<dbReference type="EMBL" id="QOCW01000012">
    <property type="protein sequence ID" value="RBW69218.1"/>
    <property type="molecule type" value="Genomic_DNA"/>
</dbReference>
<dbReference type="Gene3D" id="3.90.320.10">
    <property type="match status" value="1"/>
</dbReference>
<dbReference type="InterPro" id="IPR014017">
    <property type="entry name" value="DNA_helicase_UvrD-like_C"/>
</dbReference>
<evidence type="ECO:0000256" key="11">
    <source>
        <dbReference type="ARBA" id="ARBA00034617"/>
    </source>
</evidence>
<dbReference type="GO" id="GO:0016887">
    <property type="term" value="F:ATP hydrolysis activity"/>
    <property type="evidence" value="ECO:0007669"/>
    <property type="project" value="RHEA"/>
</dbReference>
<dbReference type="GO" id="GO:0033202">
    <property type="term" value="C:DNA helicase complex"/>
    <property type="evidence" value="ECO:0007669"/>
    <property type="project" value="TreeGrafter"/>
</dbReference>
<keyword evidence="7 13" id="KW-0067">ATP-binding</keyword>
<dbReference type="GO" id="GO:0043138">
    <property type="term" value="F:3'-5' DNA helicase activity"/>
    <property type="evidence" value="ECO:0007669"/>
    <property type="project" value="UniProtKB-UniRule"/>
</dbReference>
<gene>
    <name evidence="13 17" type="primary">addA</name>
    <name evidence="17" type="ORF">DS031_12625</name>
</gene>
<dbReference type="Pfam" id="PF13361">
    <property type="entry name" value="UvrD_C"/>
    <property type="match status" value="1"/>
</dbReference>
<keyword evidence="4 13" id="KW-0378">Hydrolase</keyword>
<dbReference type="GO" id="GO:0003690">
    <property type="term" value="F:double-stranded DNA binding"/>
    <property type="evidence" value="ECO:0007669"/>
    <property type="project" value="UniProtKB-UniRule"/>
</dbReference>
<comment type="similarity">
    <text evidence="13">Belongs to the helicase family. AddA subfamily.</text>
</comment>
<dbReference type="EC" id="5.6.2.4" evidence="13"/>
<dbReference type="NCBIfam" id="TIGR02785">
    <property type="entry name" value="addA_Gpos"/>
    <property type="match status" value="1"/>
</dbReference>
<dbReference type="OrthoDB" id="9810135at2"/>
<evidence type="ECO:0000256" key="2">
    <source>
        <dbReference type="ARBA" id="ARBA00022741"/>
    </source>
</evidence>
<evidence type="ECO:0000256" key="5">
    <source>
        <dbReference type="ARBA" id="ARBA00022806"/>
    </source>
</evidence>
<dbReference type="InterPro" id="IPR011335">
    <property type="entry name" value="Restrct_endonuc-II-like"/>
</dbReference>
<dbReference type="SUPFAM" id="SSF52540">
    <property type="entry name" value="P-loop containing nucleoside triphosphate hydrolases"/>
    <property type="match status" value="1"/>
</dbReference>
<evidence type="ECO:0000259" key="15">
    <source>
        <dbReference type="PROSITE" id="PS51198"/>
    </source>
</evidence>
<evidence type="ECO:0000256" key="7">
    <source>
        <dbReference type="ARBA" id="ARBA00022840"/>
    </source>
</evidence>
<dbReference type="GO" id="GO:0008408">
    <property type="term" value="F:3'-5' exonuclease activity"/>
    <property type="evidence" value="ECO:0007669"/>
    <property type="project" value="UniProtKB-UniRule"/>
</dbReference>
<organism evidence="17 18">
    <name type="scientific">Bacillus taeanensis</name>
    <dbReference type="NCBI Taxonomy" id="273032"/>
    <lineage>
        <taxon>Bacteria</taxon>
        <taxon>Bacillati</taxon>
        <taxon>Bacillota</taxon>
        <taxon>Bacilli</taxon>
        <taxon>Bacillales</taxon>
        <taxon>Bacillaceae</taxon>
        <taxon>Bacillus</taxon>
    </lineage>
</organism>
<dbReference type="FunFam" id="3.40.50.300:FF:001236">
    <property type="entry name" value="ATP-dependent helicase/nuclease subunit A"/>
    <property type="match status" value="1"/>
</dbReference>
<evidence type="ECO:0000256" key="10">
    <source>
        <dbReference type="ARBA" id="ARBA00023235"/>
    </source>
</evidence>
<protein>
    <recommendedName>
        <fullName evidence="13">ATP-dependent helicase/nuclease subunit A</fullName>
        <ecNumber evidence="13">3.1.-.-</ecNumber>
        <ecNumber evidence="13">5.6.2.4</ecNumber>
    </recommendedName>
    <alternativeName>
        <fullName evidence="13">ATP-dependent helicase/nuclease AddA</fullName>
    </alternativeName>
    <alternativeName>
        <fullName evidence="13">DNA 3'-5' helicase AddA</fullName>
    </alternativeName>
</protein>
<evidence type="ECO:0000256" key="9">
    <source>
        <dbReference type="ARBA" id="ARBA00023204"/>
    </source>
</evidence>
<dbReference type="PANTHER" id="PTHR11070:SF48">
    <property type="entry name" value="ATP-DEPENDENT HELICASE_NUCLEASE SUBUNIT A"/>
    <property type="match status" value="1"/>
</dbReference>